<keyword evidence="2" id="KW-1185">Reference proteome</keyword>
<dbReference type="EMBL" id="CADEAL010000700">
    <property type="protein sequence ID" value="CAB1424018.1"/>
    <property type="molecule type" value="Genomic_DNA"/>
</dbReference>
<proteinExistence type="predicted"/>
<name>A0A9N7U608_PLEPL</name>
<accession>A0A9N7U608</accession>
<dbReference type="AlphaFoldDB" id="A0A9N7U608"/>
<dbReference type="Proteomes" id="UP001153269">
    <property type="component" value="Unassembled WGS sequence"/>
</dbReference>
<evidence type="ECO:0000313" key="1">
    <source>
        <dbReference type="EMBL" id="CAB1424018.1"/>
    </source>
</evidence>
<protein>
    <submittedName>
        <fullName evidence="1">Uncharacterized protein</fullName>
    </submittedName>
</protein>
<gene>
    <name evidence="1" type="ORF">PLEPLA_LOCUS11939</name>
</gene>
<sequence length="100" mass="10576">MHTYAGNDTAERERVAAKGCGAGASQSYSSLLILQEEMTSSLANGIIADLKQNLDKLPVSEEGDDLSPPNAFKLAINGSAGRKEDDHIPALWETGRCVTG</sequence>
<evidence type="ECO:0000313" key="2">
    <source>
        <dbReference type="Proteomes" id="UP001153269"/>
    </source>
</evidence>
<organism evidence="1 2">
    <name type="scientific">Pleuronectes platessa</name>
    <name type="common">European plaice</name>
    <dbReference type="NCBI Taxonomy" id="8262"/>
    <lineage>
        <taxon>Eukaryota</taxon>
        <taxon>Metazoa</taxon>
        <taxon>Chordata</taxon>
        <taxon>Craniata</taxon>
        <taxon>Vertebrata</taxon>
        <taxon>Euteleostomi</taxon>
        <taxon>Actinopterygii</taxon>
        <taxon>Neopterygii</taxon>
        <taxon>Teleostei</taxon>
        <taxon>Neoteleostei</taxon>
        <taxon>Acanthomorphata</taxon>
        <taxon>Carangaria</taxon>
        <taxon>Pleuronectiformes</taxon>
        <taxon>Pleuronectoidei</taxon>
        <taxon>Pleuronectidae</taxon>
        <taxon>Pleuronectes</taxon>
    </lineage>
</organism>
<comment type="caution">
    <text evidence="1">The sequence shown here is derived from an EMBL/GenBank/DDBJ whole genome shotgun (WGS) entry which is preliminary data.</text>
</comment>
<reference evidence="1" key="1">
    <citation type="submission" date="2020-03" db="EMBL/GenBank/DDBJ databases">
        <authorList>
            <person name="Weist P."/>
        </authorList>
    </citation>
    <scope>NUCLEOTIDE SEQUENCE</scope>
</reference>